<dbReference type="GO" id="GO:0009330">
    <property type="term" value="C:DNA topoisomerase type II (double strand cut, ATP-hydrolyzing) complex"/>
    <property type="evidence" value="ECO:0007669"/>
    <property type="project" value="TreeGrafter"/>
</dbReference>
<dbReference type="InterPro" id="IPR013758">
    <property type="entry name" value="Topo_IIA_A/C_ab"/>
</dbReference>
<protein>
    <submittedName>
        <fullName evidence="9">DNA gyrase/topoisomerase IV subunit A</fullName>
    </submittedName>
</protein>
<keyword evidence="10" id="KW-1185">Reference proteome</keyword>
<proteinExistence type="inferred from homology"/>
<evidence type="ECO:0000256" key="3">
    <source>
        <dbReference type="ARBA" id="ARBA00023029"/>
    </source>
</evidence>
<evidence type="ECO:0000256" key="4">
    <source>
        <dbReference type="ARBA" id="ARBA00023125"/>
    </source>
</evidence>
<dbReference type="Gene3D" id="3.30.1360.40">
    <property type="match status" value="1"/>
</dbReference>
<dbReference type="EMBL" id="VOOS01000002">
    <property type="protein sequence ID" value="TXB65894.1"/>
    <property type="molecule type" value="Genomic_DNA"/>
</dbReference>
<dbReference type="GO" id="GO:0005737">
    <property type="term" value="C:cytoplasm"/>
    <property type="evidence" value="ECO:0007669"/>
    <property type="project" value="TreeGrafter"/>
</dbReference>
<dbReference type="AlphaFoldDB" id="A0A5C6RV12"/>
<dbReference type="InterPro" id="IPR013757">
    <property type="entry name" value="Topo_IIA_A_a_sf"/>
</dbReference>
<feature type="active site" description="O-(5'-phospho-DNA)-tyrosine intermediate" evidence="6">
    <location>
        <position position="132"/>
    </location>
</feature>
<dbReference type="Pfam" id="PF00521">
    <property type="entry name" value="DNA_topoisoIV"/>
    <property type="match status" value="1"/>
</dbReference>
<dbReference type="SUPFAM" id="SSF56719">
    <property type="entry name" value="Type II DNA topoisomerase"/>
    <property type="match status" value="1"/>
</dbReference>
<comment type="similarity">
    <text evidence="2">Belongs to the type II topoisomerase GyrA/ParC subunit family.</text>
</comment>
<evidence type="ECO:0000256" key="7">
    <source>
        <dbReference type="SAM" id="MobiDB-lite"/>
    </source>
</evidence>
<dbReference type="NCBIfam" id="NF007209">
    <property type="entry name" value="PRK09631.1"/>
    <property type="match status" value="1"/>
</dbReference>
<evidence type="ECO:0000256" key="6">
    <source>
        <dbReference type="PROSITE-ProRule" id="PRU01384"/>
    </source>
</evidence>
<feature type="region of interest" description="Disordered" evidence="7">
    <location>
        <begin position="847"/>
        <end position="926"/>
    </location>
</feature>
<evidence type="ECO:0000256" key="5">
    <source>
        <dbReference type="ARBA" id="ARBA00023235"/>
    </source>
</evidence>
<dbReference type="SMART" id="SM00434">
    <property type="entry name" value="TOP4c"/>
    <property type="match status" value="1"/>
</dbReference>
<evidence type="ECO:0000256" key="1">
    <source>
        <dbReference type="ARBA" id="ARBA00000185"/>
    </source>
</evidence>
<organism evidence="9 10">
    <name type="scientific">Vicingus serpentipes</name>
    <dbReference type="NCBI Taxonomy" id="1926625"/>
    <lineage>
        <taxon>Bacteria</taxon>
        <taxon>Pseudomonadati</taxon>
        <taxon>Bacteroidota</taxon>
        <taxon>Flavobacteriia</taxon>
        <taxon>Flavobacteriales</taxon>
        <taxon>Vicingaceae</taxon>
        <taxon>Vicingus</taxon>
    </lineage>
</organism>
<feature type="compositionally biased region" description="Acidic residues" evidence="7">
    <location>
        <begin position="849"/>
        <end position="885"/>
    </location>
</feature>
<dbReference type="GO" id="GO:0003677">
    <property type="term" value="F:DNA binding"/>
    <property type="evidence" value="ECO:0007669"/>
    <property type="project" value="UniProtKB-UniRule"/>
</dbReference>
<feature type="compositionally biased region" description="Basic and acidic residues" evidence="7">
    <location>
        <begin position="886"/>
        <end position="904"/>
    </location>
</feature>
<dbReference type="InterPro" id="IPR002205">
    <property type="entry name" value="Topo_IIA_dom_A"/>
</dbReference>
<dbReference type="PANTHER" id="PTHR43493">
    <property type="entry name" value="DNA GYRASE/TOPOISOMERASE SUBUNIT A"/>
    <property type="match status" value="1"/>
</dbReference>
<dbReference type="PROSITE" id="PS52040">
    <property type="entry name" value="TOPO_IIA"/>
    <property type="match status" value="1"/>
</dbReference>
<dbReference type="OrthoDB" id="9806486at2"/>
<gene>
    <name evidence="9" type="ORF">FRY74_04810</name>
</gene>
<comment type="catalytic activity">
    <reaction evidence="1 6">
        <text>ATP-dependent breakage, passage and rejoining of double-stranded DNA.</text>
        <dbReference type="EC" id="5.6.2.2"/>
    </reaction>
</comment>
<dbReference type="InterPro" id="IPR050220">
    <property type="entry name" value="Type_II_DNA_Topoisomerases"/>
</dbReference>
<feature type="domain" description="Topo IIA-type catalytic" evidence="8">
    <location>
        <begin position="51"/>
        <end position="493"/>
    </location>
</feature>
<accession>A0A5C6RV12</accession>
<comment type="caution">
    <text evidence="9">The sequence shown here is derived from an EMBL/GenBank/DDBJ whole genome shotgun (WGS) entry which is preliminary data.</text>
</comment>
<dbReference type="NCBIfam" id="NF009397">
    <property type="entry name" value="PRK12758.1"/>
    <property type="match status" value="1"/>
</dbReference>
<dbReference type="GO" id="GO:0005524">
    <property type="term" value="F:ATP binding"/>
    <property type="evidence" value="ECO:0007669"/>
    <property type="project" value="InterPro"/>
</dbReference>
<evidence type="ECO:0000256" key="2">
    <source>
        <dbReference type="ARBA" id="ARBA00008263"/>
    </source>
</evidence>
<reference evidence="9 10" key="1">
    <citation type="submission" date="2019-08" db="EMBL/GenBank/DDBJ databases">
        <title>Genome of Vicingus serpentipes NCIMB 15042.</title>
        <authorList>
            <person name="Bowman J.P."/>
        </authorList>
    </citation>
    <scope>NUCLEOTIDE SEQUENCE [LARGE SCALE GENOMIC DNA]</scope>
    <source>
        <strain evidence="9 10">NCIMB 15042</strain>
    </source>
</reference>
<sequence>MAENEEDNIERDEEFEQPIEGEQLENVIQVSGMYQEWFLDYASYVILERAVPHLHDGLKPVQRRILHSMKEMDDGRYNKVANIIGNTMKYHPHGDASIGDALVQLGQKDLLIDCQGNWGNIFTGDRAAAPRYIEARLTKFGLEVVFNPKTTTWLSSYDGRNKEPETLPVKFPLLLAQGVEGIAVGLACKILPHNFNELIDGSIAILKGKKVNIYPDFITGGMADFSAYNDGLRGGRVKVRARIVQEDKKTLKVTELPFGSTTDKLIDSILKANSKGKIKLKKVEDNTSDEVEILIHLQPGESPDKMIDALYAFTDCEVSISPNSGVIEDDKPKFIGVNEMLRLSTHQTVDLLKLELEIKLAELHEQWHFSSLEKIFIENKIYVKLHGLGYEEAIELTHELLKPYIKHLLKEVSDDDVKRLLEIKMRRITKHDSDKAEDKLLSLEDEIKQVKYDLEHLVDFAINYFKEIKRKYGEGRERKTEIRSFENIDAAKVAVSNVKLYVNKEEGFAGFNLKRGEGDLVCDCSDIDDIIVIREDGNMIVSRISQKAFFGKGIIHIGVWKKGDKRTIYNLIYQDGKAGDSMMKRFAVTSITRDKEYPLTKGTPNSKVLWFSANPNGEAETVLVKLKPKANVRKLKFEIDFSELAIKGRAAGGNRVTKYGIAKIELKEKGVSTLSARKIWFDDTVQRLNSDGRGEFLGDFKAEDKILTIMQSGDYQLTGFDLFTKFEEDMIVLEKWNPEKPVSAIYFDGEKQQYNVKRFLIEPTDKKTSFISEHEDSYLEVVSTDWLPQIQINYSKVKGVEKDPDTINLEEFIAIKGLKAIGNRLTTNKVKNIDLLEPLPYEEPLKNEEVEEDESEIEEATAESIEEVEEIVQNEDEETEEDEEVIEIKEISPKEDDKKIDLSPKQKTKSKPIKDVDDDDVQMKLF</sequence>
<dbReference type="PANTHER" id="PTHR43493:SF5">
    <property type="entry name" value="DNA GYRASE SUBUNIT A, CHLOROPLASTIC_MITOCHONDRIAL"/>
    <property type="match status" value="1"/>
</dbReference>
<dbReference type="GO" id="GO:0006265">
    <property type="term" value="P:DNA topological change"/>
    <property type="evidence" value="ECO:0007669"/>
    <property type="project" value="UniProtKB-UniRule"/>
</dbReference>
<evidence type="ECO:0000313" key="10">
    <source>
        <dbReference type="Proteomes" id="UP000321721"/>
    </source>
</evidence>
<dbReference type="RefSeq" id="WP_147099168.1">
    <property type="nucleotide sequence ID" value="NZ_VOOS01000002.1"/>
</dbReference>
<dbReference type="Gene3D" id="1.10.268.10">
    <property type="entry name" value="Topoisomerase, domain 3"/>
    <property type="match status" value="1"/>
</dbReference>
<keyword evidence="4 6" id="KW-0238">DNA-binding</keyword>
<keyword evidence="5 6" id="KW-0413">Isomerase</keyword>
<keyword evidence="3 6" id="KW-0799">Topoisomerase</keyword>
<evidence type="ECO:0000313" key="9">
    <source>
        <dbReference type="EMBL" id="TXB65894.1"/>
    </source>
</evidence>
<dbReference type="GO" id="GO:0003918">
    <property type="term" value="F:DNA topoisomerase type II (double strand cut, ATP-hydrolyzing) activity"/>
    <property type="evidence" value="ECO:0007669"/>
    <property type="project" value="UniProtKB-EC"/>
</dbReference>
<dbReference type="Gene3D" id="3.90.199.10">
    <property type="entry name" value="Topoisomerase II, domain 5"/>
    <property type="match status" value="1"/>
</dbReference>
<dbReference type="Proteomes" id="UP000321721">
    <property type="component" value="Unassembled WGS sequence"/>
</dbReference>
<dbReference type="InterPro" id="IPR013760">
    <property type="entry name" value="Topo_IIA-like_dom_sf"/>
</dbReference>
<name>A0A5C6RV12_9FLAO</name>
<evidence type="ECO:0000259" key="8">
    <source>
        <dbReference type="PROSITE" id="PS52040"/>
    </source>
</evidence>